<dbReference type="Proteomes" id="UP001221898">
    <property type="component" value="Unassembled WGS sequence"/>
</dbReference>
<dbReference type="GO" id="GO:0007605">
    <property type="term" value="P:sensory perception of sound"/>
    <property type="evidence" value="ECO:0007669"/>
    <property type="project" value="TreeGrafter"/>
</dbReference>
<name>A0AAD7T9X2_9TELE</name>
<dbReference type="InterPro" id="IPR051844">
    <property type="entry name" value="USH2_Complex_Protein"/>
</dbReference>
<feature type="domain" description="PDZ" evidence="5">
    <location>
        <begin position="266"/>
        <end position="336"/>
    </location>
</feature>
<keyword evidence="3" id="KW-0966">Cell projection</keyword>
<dbReference type="Pfam" id="PF21219">
    <property type="entry name" value="USH1C_N"/>
    <property type="match status" value="1"/>
</dbReference>
<dbReference type="GO" id="GO:0060122">
    <property type="term" value="P:inner ear receptor cell stereocilium organization"/>
    <property type="evidence" value="ECO:0007669"/>
    <property type="project" value="TreeGrafter"/>
</dbReference>
<evidence type="ECO:0000256" key="1">
    <source>
        <dbReference type="ARBA" id="ARBA00004316"/>
    </source>
</evidence>
<dbReference type="GO" id="GO:0032426">
    <property type="term" value="C:stereocilium tip"/>
    <property type="evidence" value="ECO:0007669"/>
    <property type="project" value="TreeGrafter"/>
</dbReference>
<feature type="domain" description="PDZ" evidence="5">
    <location>
        <begin position="139"/>
        <end position="207"/>
    </location>
</feature>
<dbReference type="InterPro" id="IPR036034">
    <property type="entry name" value="PDZ_sf"/>
</dbReference>
<keyword evidence="2" id="KW-0677">Repeat</keyword>
<dbReference type="PROSITE" id="PS50106">
    <property type="entry name" value="PDZ"/>
    <property type="match status" value="3"/>
</dbReference>
<protein>
    <recommendedName>
        <fullName evidence="5">PDZ domain-containing protein</fullName>
    </recommendedName>
</protein>
<dbReference type="Gene3D" id="2.30.42.10">
    <property type="match status" value="3"/>
</dbReference>
<dbReference type="InterPro" id="IPR001478">
    <property type="entry name" value="PDZ"/>
</dbReference>
<dbReference type="GO" id="GO:0001917">
    <property type="term" value="C:photoreceptor inner segment"/>
    <property type="evidence" value="ECO:0007669"/>
    <property type="project" value="TreeGrafter"/>
</dbReference>
<evidence type="ECO:0000313" key="6">
    <source>
        <dbReference type="EMBL" id="KAJ8417076.1"/>
    </source>
</evidence>
<gene>
    <name evidence="6" type="ORF">AAFF_G00283030</name>
</gene>
<dbReference type="CDD" id="cd07353">
    <property type="entry name" value="harmonin_N"/>
    <property type="match status" value="1"/>
</dbReference>
<organism evidence="6 7">
    <name type="scientific">Aldrovandia affinis</name>
    <dbReference type="NCBI Taxonomy" id="143900"/>
    <lineage>
        <taxon>Eukaryota</taxon>
        <taxon>Metazoa</taxon>
        <taxon>Chordata</taxon>
        <taxon>Craniata</taxon>
        <taxon>Vertebrata</taxon>
        <taxon>Euteleostomi</taxon>
        <taxon>Actinopterygii</taxon>
        <taxon>Neopterygii</taxon>
        <taxon>Teleostei</taxon>
        <taxon>Notacanthiformes</taxon>
        <taxon>Halosauridae</taxon>
        <taxon>Aldrovandia</taxon>
    </lineage>
</organism>
<dbReference type="GO" id="GO:0002093">
    <property type="term" value="P:auditory receptor cell morphogenesis"/>
    <property type="evidence" value="ECO:0007669"/>
    <property type="project" value="TreeGrafter"/>
</dbReference>
<evidence type="ECO:0000256" key="3">
    <source>
        <dbReference type="ARBA" id="ARBA00023273"/>
    </source>
</evidence>
<dbReference type="AlphaFoldDB" id="A0AAD7T9X2"/>
<comment type="subcellular location">
    <subcellularLocation>
        <location evidence="1">Cell projection</location>
    </subcellularLocation>
</comment>
<dbReference type="FunFam" id="1.20.1160.20:FF:000001">
    <property type="entry name" value="harmonin isoform X1"/>
    <property type="match status" value="1"/>
</dbReference>
<accession>A0AAD7T9X2</accession>
<dbReference type="SMART" id="SM00228">
    <property type="entry name" value="PDZ"/>
    <property type="match status" value="3"/>
</dbReference>
<evidence type="ECO:0000259" key="5">
    <source>
        <dbReference type="PROSITE" id="PS50106"/>
    </source>
</evidence>
<dbReference type="GO" id="GO:0005929">
    <property type="term" value="C:cilium"/>
    <property type="evidence" value="ECO:0007669"/>
    <property type="project" value="TreeGrafter"/>
</dbReference>
<sequence length="603" mass="67389">MCDYCISTWDACEWRAQGRATPSGTLHPAFAHRSYTVTKERTHARRRDPAETMERKVAREFRHKVELLIDNEAEKDYLYDVLRMYHQSMDLPVLVGDLKLVINDPSRLPLFDAIRPLIPLKHQVEYDQLTPKRSRKLKEVRLDRTHQEGLGLSVRGGLEFGCGLFISQIVKDGQAGNVGLQVGDEIVRINGYSISSCIHEEVISLIRTKKTVSLKVRHVGMIPVKSNSEEPLKWQFVDQFVSESGEKKSSVAGLASIGGKEMQEKKVFLSLVGTTGMGISISSGPTQKPGIYISNVKARSLSAEVGLKVGDQIVEVNGVEFGAMDHKEAVKVLKSSRSLTITVLTGAGKDLFITDEEKLAVEARRELDRQELMNQKRLALETNKIVKEQQEKERQRKMEISQKTAEEDERYRREMEKIEAAERKHNREWEEDWGARESPKSPSPVPVPVKPESPTPSPPKSKSSDRTGAEEEEEEEEGEGFQKYVEDFDPYSMFTPEQIAGKDVRLLKIKKDGQLDLAVEGGIDSPLGKLVVSAIYEGGSADKHGGIVQGDEVMAVNGKILTDATLTEGQSSLARAWNSGGDWIDLVIAVSPPKEYEDEVTFF</sequence>
<feature type="compositionally biased region" description="Basic and acidic residues" evidence="4">
    <location>
        <begin position="389"/>
        <end position="400"/>
    </location>
</feature>
<comment type="caution">
    <text evidence="6">The sequence shown here is derived from an EMBL/GenBank/DDBJ whole genome shotgun (WGS) entry which is preliminary data.</text>
</comment>
<dbReference type="CDD" id="cd06737">
    <property type="entry name" value="PDZ1_harmonin"/>
    <property type="match status" value="1"/>
</dbReference>
<proteinExistence type="predicted"/>
<feature type="compositionally biased region" description="Pro residues" evidence="4">
    <location>
        <begin position="441"/>
        <end position="459"/>
    </location>
</feature>
<reference evidence="6" key="1">
    <citation type="journal article" date="2023" name="Science">
        <title>Genome structures resolve the early diversification of teleost fishes.</title>
        <authorList>
            <person name="Parey E."/>
            <person name="Louis A."/>
            <person name="Montfort J."/>
            <person name="Bouchez O."/>
            <person name="Roques C."/>
            <person name="Iampietro C."/>
            <person name="Lluch J."/>
            <person name="Castinel A."/>
            <person name="Donnadieu C."/>
            <person name="Desvignes T."/>
            <person name="Floi Bucao C."/>
            <person name="Jouanno E."/>
            <person name="Wen M."/>
            <person name="Mejri S."/>
            <person name="Dirks R."/>
            <person name="Jansen H."/>
            <person name="Henkel C."/>
            <person name="Chen W.J."/>
            <person name="Zahm M."/>
            <person name="Cabau C."/>
            <person name="Klopp C."/>
            <person name="Thompson A.W."/>
            <person name="Robinson-Rechavi M."/>
            <person name="Braasch I."/>
            <person name="Lecointre G."/>
            <person name="Bobe J."/>
            <person name="Postlethwait J.H."/>
            <person name="Berthelot C."/>
            <person name="Roest Crollius H."/>
            <person name="Guiguen Y."/>
        </authorList>
    </citation>
    <scope>NUCLEOTIDE SEQUENCE</scope>
    <source>
        <strain evidence="6">NC1722</strain>
    </source>
</reference>
<feature type="compositionally biased region" description="Acidic residues" evidence="4">
    <location>
        <begin position="470"/>
        <end position="479"/>
    </location>
</feature>
<dbReference type="EMBL" id="JAINUG010000004">
    <property type="protein sequence ID" value="KAJ8417076.1"/>
    <property type="molecule type" value="Genomic_DNA"/>
</dbReference>
<dbReference type="SUPFAM" id="SSF50156">
    <property type="entry name" value="PDZ domain-like"/>
    <property type="match status" value="3"/>
</dbReference>
<dbReference type="CDD" id="cd06738">
    <property type="entry name" value="PDZ2_harmonin"/>
    <property type="match status" value="1"/>
</dbReference>
<evidence type="ECO:0000256" key="4">
    <source>
        <dbReference type="SAM" id="MobiDB-lite"/>
    </source>
</evidence>
<feature type="compositionally biased region" description="Basic and acidic residues" evidence="4">
    <location>
        <begin position="409"/>
        <end position="439"/>
    </location>
</feature>
<evidence type="ECO:0000313" key="7">
    <source>
        <dbReference type="Proteomes" id="UP001221898"/>
    </source>
</evidence>
<dbReference type="GO" id="GO:0046549">
    <property type="term" value="P:retinal cone cell development"/>
    <property type="evidence" value="ECO:0007669"/>
    <property type="project" value="TreeGrafter"/>
</dbReference>
<dbReference type="InterPro" id="IPR030237">
    <property type="entry name" value="Harmonin_N"/>
</dbReference>
<dbReference type="GO" id="GO:0002142">
    <property type="term" value="C:stereocilia ankle link complex"/>
    <property type="evidence" value="ECO:0007669"/>
    <property type="project" value="TreeGrafter"/>
</dbReference>
<dbReference type="GO" id="GO:0005886">
    <property type="term" value="C:plasma membrane"/>
    <property type="evidence" value="ECO:0007669"/>
    <property type="project" value="TreeGrafter"/>
</dbReference>
<dbReference type="FunFam" id="2.30.42.10:FF:000104">
    <property type="entry name" value="harmonin isoform X2"/>
    <property type="match status" value="1"/>
</dbReference>
<feature type="domain" description="PDZ" evidence="5">
    <location>
        <begin position="503"/>
        <end position="576"/>
    </location>
</feature>
<dbReference type="Pfam" id="PF00595">
    <property type="entry name" value="PDZ"/>
    <property type="match status" value="3"/>
</dbReference>
<dbReference type="PANTHER" id="PTHR23116:SF36">
    <property type="entry name" value="HARMONIN"/>
    <property type="match status" value="1"/>
</dbReference>
<evidence type="ECO:0000256" key="2">
    <source>
        <dbReference type="ARBA" id="ARBA00022737"/>
    </source>
</evidence>
<dbReference type="Gene3D" id="1.20.1160.20">
    <property type="match status" value="1"/>
</dbReference>
<dbReference type="FunFam" id="2.30.42.10:FF:000062">
    <property type="entry name" value="harmonin isoform X1"/>
    <property type="match status" value="1"/>
</dbReference>
<feature type="region of interest" description="Disordered" evidence="4">
    <location>
        <begin position="389"/>
        <end position="482"/>
    </location>
</feature>
<dbReference type="CDD" id="cd06739">
    <property type="entry name" value="PDZ3_harmonin"/>
    <property type="match status" value="1"/>
</dbReference>
<dbReference type="PANTHER" id="PTHR23116">
    <property type="entry name" value="PDZ DOMAIN CONTAINING WHIRLIN AND HARMONIN-RELATED"/>
    <property type="match status" value="1"/>
</dbReference>
<keyword evidence="7" id="KW-1185">Reference proteome</keyword>